<reference evidence="2 3" key="1">
    <citation type="journal article" date="2018" name="Sci. Rep.">
        <title>Comparative genomics provides insights into the lifestyle and reveals functional heterogeneity of dark septate endophytic fungi.</title>
        <authorList>
            <person name="Knapp D.G."/>
            <person name="Nemeth J.B."/>
            <person name="Barry K."/>
            <person name="Hainaut M."/>
            <person name="Henrissat B."/>
            <person name="Johnson J."/>
            <person name="Kuo A."/>
            <person name="Lim J.H.P."/>
            <person name="Lipzen A."/>
            <person name="Nolan M."/>
            <person name="Ohm R.A."/>
            <person name="Tamas L."/>
            <person name="Grigoriev I.V."/>
            <person name="Spatafora J.W."/>
            <person name="Nagy L.G."/>
            <person name="Kovacs G.M."/>
        </authorList>
    </citation>
    <scope>NUCLEOTIDE SEQUENCE [LARGE SCALE GENOMIC DNA]</scope>
    <source>
        <strain evidence="2 3">DSE2036</strain>
    </source>
</reference>
<proteinExistence type="predicted"/>
<evidence type="ECO:0000313" key="3">
    <source>
        <dbReference type="Proteomes" id="UP000244855"/>
    </source>
</evidence>
<gene>
    <name evidence="2" type="ORF">DM02DRAFT_649531</name>
</gene>
<dbReference type="Proteomes" id="UP000244855">
    <property type="component" value="Unassembled WGS sequence"/>
</dbReference>
<feature type="compositionally biased region" description="Low complexity" evidence="1">
    <location>
        <begin position="16"/>
        <end position="26"/>
    </location>
</feature>
<keyword evidence="3" id="KW-1185">Reference proteome</keyword>
<sequence>MLQYQEQLSSEIQQFLHLHQQQQQQEEQMKKYGKGKDRKDFATPSRSSADICVLQSIMHGEG</sequence>
<dbReference type="AlphaFoldDB" id="A0A2V1EAW7"/>
<feature type="compositionally biased region" description="Basic and acidic residues" evidence="1">
    <location>
        <begin position="27"/>
        <end position="41"/>
    </location>
</feature>
<evidence type="ECO:0000313" key="2">
    <source>
        <dbReference type="EMBL" id="PVI06804.1"/>
    </source>
</evidence>
<name>A0A2V1EAW7_9PLEO</name>
<accession>A0A2V1EAW7</accession>
<dbReference type="EMBL" id="KZ805307">
    <property type="protein sequence ID" value="PVI06804.1"/>
    <property type="molecule type" value="Genomic_DNA"/>
</dbReference>
<evidence type="ECO:0000256" key="1">
    <source>
        <dbReference type="SAM" id="MobiDB-lite"/>
    </source>
</evidence>
<protein>
    <submittedName>
        <fullName evidence="2">Uncharacterized protein</fullName>
    </submittedName>
</protein>
<organism evidence="2 3">
    <name type="scientific">Periconia macrospinosa</name>
    <dbReference type="NCBI Taxonomy" id="97972"/>
    <lineage>
        <taxon>Eukaryota</taxon>
        <taxon>Fungi</taxon>
        <taxon>Dikarya</taxon>
        <taxon>Ascomycota</taxon>
        <taxon>Pezizomycotina</taxon>
        <taxon>Dothideomycetes</taxon>
        <taxon>Pleosporomycetidae</taxon>
        <taxon>Pleosporales</taxon>
        <taxon>Massarineae</taxon>
        <taxon>Periconiaceae</taxon>
        <taxon>Periconia</taxon>
    </lineage>
</organism>
<feature type="region of interest" description="Disordered" evidence="1">
    <location>
        <begin position="16"/>
        <end position="47"/>
    </location>
</feature>